<keyword evidence="6" id="KW-1185">Reference proteome</keyword>
<evidence type="ECO:0000256" key="1">
    <source>
        <dbReference type="ARBA" id="ARBA00006068"/>
    </source>
</evidence>
<dbReference type="RefSeq" id="WP_132187056.1">
    <property type="nucleotide sequence ID" value="NZ_SLWM01000001.1"/>
</dbReference>
<evidence type="ECO:0000313" key="5">
    <source>
        <dbReference type="EMBL" id="TCO31987.1"/>
    </source>
</evidence>
<evidence type="ECO:0000256" key="2">
    <source>
        <dbReference type="SAM" id="MobiDB-lite"/>
    </source>
</evidence>
<dbReference type="NCBIfam" id="TIGR00350">
    <property type="entry name" value="lytR_cpsA_psr"/>
    <property type="match status" value="1"/>
</dbReference>
<dbReference type="PANTHER" id="PTHR33392:SF6">
    <property type="entry name" value="POLYISOPRENYL-TEICHOIC ACID--PEPTIDOGLYCAN TEICHOIC ACID TRANSFERASE TAGU"/>
    <property type="match status" value="1"/>
</dbReference>
<sequence>MVSDHEPENSRGPAHRAVPRQRAKDRGTFAILGLTLVGSLIPGTGYLLAGRRKLGAAVLGVSVALLAVVAYLGLTRREQIIELAVTPQKLLYATLGLLVLGVAWIVVIITSHRALRPGTASEATRVIGAAFVGVLCFAVAVPTALGVQTARTQRDLVKSVFAGKDSESATRPNVENKEDPWAAKPRLNILLLGADDGPDRDGVRTDTVIVASIDTTTGDTSLISLPRKLMFMPFPKGTKLHEAYPDGFGKDGISLQDRLEWMLDAIYKNVPAAHPGIVGRSDNQGADVLKLAVGEATGLTMDYYVQINLAGFTGLVNALGGITVNINYPIPVGGSDDAKRPPNYYLKPAQNKHLWGLEALWYARGRYQIPNPDDARSARQRCAIHAIAEAATPANLLKSYQKLAAVGKNMVRTDIPQDLLPAFLDLGLKVKSAKVSEVPLDGRELKFAYPHPDYDGLRATVAAALAPKPATPTAPTTPVKPRTTATPVKPRPGTTTTPGTTTPSADLADACEYHPVETP</sequence>
<feature type="region of interest" description="Disordered" evidence="2">
    <location>
        <begin position="468"/>
        <end position="519"/>
    </location>
</feature>
<protein>
    <submittedName>
        <fullName evidence="5">LytR family transcriptional attenuator</fullName>
    </submittedName>
</protein>
<keyword evidence="3" id="KW-0812">Transmembrane</keyword>
<dbReference type="InterPro" id="IPR004474">
    <property type="entry name" value="LytR_CpsA_psr"/>
</dbReference>
<evidence type="ECO:0000259" key="4">
    <source>
        <dbReference type="Pfam" id="PF03816"/>
    </source>
</evidence>
<accession>A0ABY2BUR7</accession>
<feature type="region of interest" description="Disordered" evidence="2">
    <location>
        <begin position="1"/>
        <end position="22"/>
    </location>
</feature>
<feature type="compositionally biased region" description="Low complexity" evidence="2">
    <location>
        <begin position="468"/>
        <end position="503"/>
    </location>
</feature>
<name>A0ABY2BUR7_9ACTN</name>
<proteinExistence type="inferred from homology"/>
<gene>
    <name evidence="5" type="ORF">EV644_101630</name>
</gene>
<evidence type="ECO:0000256" key="3">
    <source>
        <dbReference type="SAM" id="Phobius"/>
    </source>
</evidence>
<feature type="transmembrane region" description="Helical" evidence="3">
    <location>
        <begin position="54"/>
        <end position="74"/>
    </location>
</feature>
<organism evidence="5 6">
    <name type="scientific">Kribbella orskensis</name>
    <dbReference type="NCBI Taxonomy" id="2512216"/>
    <lineage>
        <taxon>Bacteria</taxon>
        <taxon>Bacillati</taxon>
        <taxon>Actinomycetota</taxon>
        <taxon>Actinomycetes</taxon>
        <taxon>Propionibacteriales</taxon>
        <taxon>Kribbellaceae</taxon>
        <taxon>Kribbella</taxon>
    </lineage>
</organism>
<dbReference type="Pfam" id="PF03816">
    <property type="entry name" value="LytR_cpsA_psr"/>
    <property type="match status" value="1"/>
</dbReference>
<dbReference type="Proteomes" id="UP000295818">
    <property type="component" value="Unassembled WGS sequence"/>
</dbReference>
<feature type="transmembrane region" description="Helical" evidence="3">
    <location>
        <begin position="90"/>
        <end position="114"/>
    </location>
</feature>
<dbReference type="PANTHER" id="PTHR33392">
    <property type="entry name" value="POLYISOPRENYL-TEICHOIC ACID--PEPTIDOGLYCAN TEICHOIC ACID TRANSFERASE TAGU"/>
    <property type="match status" value="1"/>
</dbReference>
<keyword evidence="3" id="KW-0472">Membrane</keyword>
<feature type="domain" description="Cell envelope-related transcriptional attenuator" evidence="4">
    <location>
        <begin position="204"/>
        <end position="390"/>
    </location>
</feature>
<feature type="transmembrane region" description="Helical" evidence="3">
    <location>
        <begin position="126"/>
        <end position="147"/>
    </location>
</feature>
<dbReference type="Gene3D" id="3.40.630.190">
    <property type="entry name" value="LCP protein"/>
    <property type="match status" value="1"/>
</dbReference>
<evidence type="ECO:0000313" key="6">
    <source>
        <dbReference type="Proteomes" id="UP000295818"/>
    </source>
</evidence>
<feature type="transmembrane region" description="Helical" evidence="3">
    <location>
        <begin position="29"/>
        <end position="48"/>
    </location>
</feature>
<keyword evidence="3" id="KW-1133">Transmembrane helix</keyword>
<reference evidence="5 6" key="1">
    <citation type="journal article" date="2015" name="Stand. Genomic Sci.">
        <title>Genomic Encyclopedia of Bacterial and Archaeal Type Strains, Phase III: the genomes of soil and plant-associated and newly described type strains.</title>
        <authorList>
            <person name="Whitman W.B."/>
            <person name="Woyke T."/>
            <person name="Klenk H.P."/>
            <person name="Zhou Y."/>
            <person name="Lilburn T.G."/>
            <person name="Beck B.J."/>
            <person name="De Vos P."/>
            <person name="Vandamme P."/>
            <person name="Eisen J.A."/>
            <person name="Garrity G."/>
            <person name="Hugenholtz P."/>
            <person name="Kyrpides N.C."/>
        </authorList>
    </citation>
    <scope>NUCLEOTIDE SEQUENCE [LARGE SCALE GENOMIC DNA]</scope>
    <source>
        <strain evidence="5 6">VKM Ac-2538</strain>
    </source>
</reference>
<comment type="similarity">
    <text evidence="1">Belongs to the LytR/CpsA/Psr (LCP) family.</text>
</comment>
<dbReference type="InterPro" id="IPR050922">
    <property type="entry name" value="LytR/CpsA/Psr_CW_biosynth"/>
</dbReference>
<comment type="caution">
    <text evidence="5">The sequence shown here is derived from an EMBL/GenBank/DDBJ whole genome shotgun (WGS) entry which is preliminary data.</text>
</comment>
<dbReference type="EMBL" id="SLWM01000001">
    <property type="protein sequence ID" value="TCO31987.1"/>
    <property type="molecule type" value="Genomic_DNA"/>
</dbReference>